<dbReference type="AlphaFoldDB" id="A0A6A7KDG6"/>
<proteinExistence type="predicted"/>
<gene>
    <name evidence="1" type="ORF">GC105_16605</name>
</gene>
<protein>
    <submittedName>
        <fullName evidence="1">Uncharacterized protein</fullName>
    </submittedName>
</protein>
<reference evidence="1 2" key="1">
    <citation type="submission" date="2019-10" db="EMBL/GenBank/DDBJ databases">
        <title>Alkalibaculum tamaniensis sp.nov., a new alkaliphilic acetogen, isolated on methoxylated aromatics from a mud volcano.</title>
        <authorList>
            <person name="Khomyakova M.A."/>
            <person name="Merkel A.Y."/>
            <person name="Bonch-Osmolovskaya E.A."/>
            <person name="Slobodkin A.I."/>
        </authorList>
    </citation>
    <scope>NUCLEOTIDE SEQUENCE [LARGE SCALE GENOMIC DNA]</scope>
    <source>
        <strain evidence="1 2">M08DMB</strain>
    </source>
</reference>
<dbReference type="EMBL" id="WHNX01000079">
    <property type="protein sequence ID" value="MPW27376.1"/>
    <property type="molecule type" value="Genomic_DNA"/>
</dbReference>
<accession>A0A6A7KDG6</accession>
<sequence>MNKEMNILTVILCCSLILIIFTGSYKYDQEAIVKSLEKYQEHHKIYHDAYNGFVKVNIISVKVESESTKISLRSDDIKDIHGIYYVKFDTYFKYIKLYEDYSVITVSTNIPPEEALSWIDNRLEDAPKGEYEINNKTITFTTVQEKPHGDTVEVIYKGTTKNGKLYLSSYSKSTKNRRVLVYDYFKEKQ</sequence>
<name>A0A6A7KDG6_9FIRM</name>
<dbReference type="Proteomes" id="UP000440004">
    <property type="component" value="Unassembled WGS sequence"/>
</dbReference>
<organism evidence="1 2">
    <name type="scientific">Alkalibaculum sporogenes</name>
    <dbReference type="NCBI Taxonomy" id="2655001"/>
    <lineage>
        <taxon>Bacteria</taxon>
        <taxon>Bacillati</taxon>
        <taxon>Bacillota</taxon>
        <taxon>Clostridia</taxon>
        <taxon>Eubacteriales</taxon>
        <taxon>Eubacteriaceae</taxon>
        <taxon>Alkalibaculum</taxon>
    </lineage>
</organism>
<comment type="caution">
    <text evidence="1">The sequence shown here is derived from an EMBL/GenBank/DDBJ whole genome shotgun (WGS) entry which is preliminary data.</text>
</comment>
<dbReference type="RefSeq" id="WP_152807052.1">
    <property type="nucleotide sequence ID" value="NZ_WHNX01000079.1"/>
</dbReference>
<evidence type="ECO:0000313" key="2">
    <source>
        <dbReference type="Proteomes" id="UP000440004"/>
    </source>
</evidence>
<keyword evidence="2" id="KW-1185">Reference proteome</keyword>
<evidence type="ECO:0000313" key="1">
    <source>
        <dbReference type="EMBL" id="MPW27376.1"/>
    </source>
</evidence>